<evidence type="ECO:0000256" key="5">
    <source>
        <dbReference type="ARBA" id="ARBA00022597"/>
    </source>
</evidence>
<protein>
    <submittedName>
        <fullName evidence="12">ABC-2 type transporter</fullName>
    </submittedName>
</protein>
<evidence type="ECO:0000256" key="4">
    <source>
        <dbReference type="ARBA" id="ARBA00022475"/>
    </source>
</evidence>
<keyword evidence="4" id="KW-1003">Cell membrane</keyword>
<dbReference type="GO" id="GO:0015774">
    <property type="term" value="P:polysaccharide transport"/>
    <property type="evidence" value="ECO:0007669"/>
    <property type="project" value="UniProtKB-KW"/>
</dbReference>
<keyword evidence="5" id="KW-0762">Sugar transport</keyword>
<evidence type="ECO:0000256" key="9">
    <source>
        <dbReference type="ARBA" id="ARBA00023136"/>
    </source>
</evidence>
<feature type="transmembrane region" description="Helical" evidence="10">
    <location>
        <begin position="67"/>
        <end position="86"/>
    </location>
</feature>
<keyword evidence="8" id="KW-0625">Polysaccharide transport</keyword>
<feature type="transmembrane region" description="Helical" evidence="10">
    <location>
        <begin position="42"/>
        <end position="61"/>
    </location>
</feature>
<keyword evidence="3" id="KW-0813">Transport</keyword>
<dbReference type="EMBL" id="LC066377">
    <property type="protein sequence ID" value="BAT28214.1"/>
    <property type="molecule type" value="Genomic_DNA"/>
</dbReference>
<dbReference type="GO" id="GO:0015920">
    <property type="term" value="P:lipopolysaccharide transport"/>
    <property type="evidence" value="ECO:0007669"/>
    <property type="project" value="TreeGrafter"/>
</dbReference>
<evidence type="ECO:0000256" key="2">
    <source>
        <dbReference type="ARBA" id="ARBA00007783"/>
    </source>
</evidence>
<evidence type="ECO:0000256" key="6">
    <source>
        <dbReference type="ARBA" id="ARBA00022692"/>
    </source>
</evidence>
<keyword evidence="6 10" id="KW-0812">Transmembrane</keyword>
<feature type="transmembrane region" description="Helical" evidence="10">
    <location>
        <begin position="186"/>
        <end position="207"/>
    </location>
</feature>
<dbReference type="GO" id="GO:0140359">
    <property type="term" value="F:ABC-type transporter activity"/>
    <property type="evidence" value="ECO:0007669"/>
    <property type="project" value="InterPro"/>
</dbReference>
<dbReference type="InterPro" id="IPR000412">
    <property type="entry name" value="ABC_2_transport"/>
</dbReference>
<evidence type="ECO:0000256" key="10">
    <source>
        <dbReference type="SAM" id="Phobius"/>
    </source>
</evidence>
<feature type="domain" description="ABC-2 type transporter transmembrane" evidence="11">
    <location>
        <begin position="25"/>
        <end position="232"/>
    </location>
</feature>
<proteinExistence type="inferred from homology"/>
<keyword evidence="9 10" id="KW-0472">Membrane</keyword>
<accession>A0A0P0Z2K3</accession>
<dbReference type="PANTHER" id="PTHR30413">
    <property type="entry name" value="INNER MEMBRANE TRANSPORT PERMEASE"/>
    <property type="match status" value="1"/>
</dbReference>
<evidence type="ECO:0000256" key="3">
    <source>
        <dbReference type="ARBA" id="ARBA00022448"/>
    </source>
</evidence>
<dbReference type="OrthoDB" id="8479094at2"/>
<evidence type="ECO:0000256" key="8">
    <source>
        <dbReference type="ARBA" id="ARBA00023047"/>
    </source>
</evidence>
<dbReference type="GO" id="GO:0043190">
    <property type="term" value="C:ATP-binding cassette (ABC) transporter complex"/>
    <property type="evidence" value="ECO:0007669"/>
    <property type="project" value="InterPro"/>
</dbReference>
<feature type="transmembrane region" description="Helical" evidence="10">
    <location>
        <begin position="118"/>
        <end position="143"/>
    </location>
</feature>
<name>A0A0P0Z2K3_9HYPH</name>
<comment type="subcellular location">
    <subcellularLocation>
        <location evidence="1">Cell membrane</location>
        <topology evidence="1">Multi-pass membrane protein</topology>
    </subcellularLocation>
</comment>
<dbReference type="PRINTS" id="PR00164">
    <property type="entry name" value="ABC2TRNSPORT"/>
</dbReference>
<evidence type="ECO:0000256" key="7">
    <source>
        <dbReference type="ARBA" id="ARBA00022989"/>
    </source>
</evidence>
<sequence length="269" mass="29983">MAAGLSAADAARRFRQGLGTKCRVIGALMRRETVTRFGRNRLGYLWALIEPIAFVALFVMIRNAIHASIPFGTSMLLFLVTGLVSFRVWRAIAGRTTPAISSNRSLLAYPMVRPLDGIFARIVLESLTMIVVLVIFYGFLTAVEPARVIVRPAEFTAAIIVTLYLGAAVGCFNAVFTVLSPTWQRIWGILSFPLLIMSGIFYVPALLPPSAQAILSWNPILHCIEWFRIAIYIDYQTLLDRPYPIEFATATFAIALAAERLYRNRLLQP</sequence>
<dbReference type="RefSeq" id="WP_062226306.1">
    <property type="nucleotide sequence ID" value="NZ_BBWR01000002.1"/>
</dbReference>
<dbReference type="AlphaFoldDB" id="A0A0P0Z2K3"/>
<comment type="similarity">
    <text evidence="2">Belongs to the ABC-2 integral membrane protein family.</text>
</comment>
<reference evidence="12" key="1">
    <citation type="journal article" date="2015" name="Proc. Natl. Acad. Sci. U.S.A.">
        <title>Bacterial clade with the ribosomal RNA operon on a small plasmid rather than the chromosome.</title>
        <authorList>
            <person name="Anda M."/>
            <person name="Ohtsubo Y."/>
            <person name="Okubo T."/>
            <person name="Sugawara M."/>
            <person name="Nagata Y."/>
            <person name="Tsuda M."/>
            <person name="Minamisawa K."/>
            <person name="Mitsui H."/>
        </authorList>
    </citation>
    <scope>NUCLEOTIDE SEQUENCE</scope>
    <source>
        <strain evidence="12">JCM 14755</strain>
    </source>
</reference>
<keyword evidence="7 10" id="KW-1133">Transmembrane helix</keyword>
<feature type="transmembrane region" description="Helical" evidence="10">
    <location>
        <begin position="155"/>
        <end position="179"/>
    </location>
</feature>
<dbReference type="InterPro" id="IPR013525">
    <property type="entry name" value="ABC2_TM"/>
</dbReference>
<evidence type="ECO:0000259" key="11">
    <source>
        <dbReference type="Pfam" id="PF01061"/>
    </source>
</evidence>
<dbReference type="Pfam" id="PF01061">
    <property type="entry name" value="ABC2_membrane"/>
    <property type="match status" value="1"/>
</dbReference>
<evidence type="ECO:0000313" key="12">
    <source>
        <dbReference type="EMBL" id="BAT28214.1"/>
    </source>
</evidence>
<organism evidence="12">
    <name type="scientific">Aureimonas frigidaquae</name>
    <dbReference type="NCBI Taxonomy" id="424757"/>
    <lineage>
        <taxon>Bacteria</taxon>
        <taxon>Pseudomonadati</taxon>
        <taxon>Pseudomonadota</taxon>
        <taxon>Alphaproteobacteria</taxon>
        <taxon>Hyphomicrobiales</taxon>
        <taxon>Aurantimonadaceae</taxon>
        <taxon>Aureimonas</taxon>
    </lineage>
</organism>
<evidence type="ECO:0000256" key="1">
    <source>
        <dbReference type="ARBA" id="ARBA00004651"/>
    </source>
</evidence>
<dbReference type="PANTHER" id="PTHR30413:SF10">
    <property type="entry name" value="CAPSULE POLYSACCHARIDE EXPORT INNER-MEMBRANE PROTEIN CTRC"/>
    <property type="match status" value="1"/>
</dbReference>